<dbReference type="Proteomes" id="UP000251889">
    <property type="component" value="Unassembled WGS sequence"/>
</dbReference>
<evidence type="ECO:0000313" key="3">
    <source>
        <dbReference type="Proteomes" id="UP000251889"/>
    </source>
</evidence>
<protein>
    <recommendedName>
        <fullName evidence="4">Type IX secretion system membrane protein PorP/SprF</fullName>
    </recommendedName>
</protein>
<feature type="chain" id="PRO_5016817038" description="Type IX secretion system membrane protein PorP/SprF" evidence="1">
    <location>
        <begin position="19"/>
        <end position="346"/>
    </location>
</feature>
<evidence type="ECO:0008006" key="4">
    <source>
        <dbReference type="Google" id="ProtNLM"/>
    </source>
</evidence>
<dbReference type="RefSeq" id="WP_112749948.1">
    <property type="nucleotide sequence ID" value="NZ_QMFY01000025.1"/>
</dbReference>
<keyword evidence="1" id="KW-0732">Signal</keyword>
<reference evidence="2 3" key="1">
    <citation type="submission" date="2018-06" db="EMBL/GenBank/DDBJ databases">
        <title>Chryseolinea flavus sp. nov., a member of the phylum Bacteroidetes isolated from soil.</title>
        <authorList>
            <person name="Li Y."/>
            <person name="Wang J."/>
        </authorList>
    </citation>
    <scope>NUCLEOTIDE SEQUENCE [LARGE SCALE GENOMIC DNA]</scope>
    <source>
        <strain evidence="2 3">SDU1-6</strain>
    </source>
</reference>
<keyword evidence="3" id="KW-1185">Reference proteome</keyword>
<feature type="signal peptide" evidence="1">
    <location>
        <begin position="1"/>
        <end position="18"/>
    </location>
</feature>
<proteinExistence type="predicted"/>
<gene>
    <name evidence="2" type="ORF">DQQ10_26375</name>
</gene>
<sequence>MQARVAILLFLFVGMVHTAATQSPVFSQYYASGLYLNPALAGLEKDIFIGMNYRSQWSNIHLPFNTFQFSYIHPLSKPGVRVKHLGGLGASFLSDAAGPNQEFVTQSFSLTGAYNFHLTRYGNNIISVGIQAGGVQQKINYDALQWSSQYNPVVGFDGTRLGESGSLNEQVFNPQMSIGAMWYYTSKGRMTLRSLSAFQGISISNIIPPKGFIDGTSGEPYVLYKLHGGVTSLRKLKYEFSPNYLVQIQNRNFQVNLGAYFGYYLQPPNRTNAKSKKIMIGGWYRLEDAFIVSTGFSSTSWNLGFSYDTNISSMGRNLGIGNAYELSLAYKIVVHKGFKRFSSPLI</sequence>
<evidence type="ECO:0000313" key="2">
    <source>
        <dbReference type="EMBL" id="RAV97885.1"/>
    </source>
</evidence>
<dbReference type="EMBL" id="QMFY01000025">
    <property type="protein sequence ID" value="RAV97885.1"/>
    <property type="molecule type" value="Genomic_DNA"/>
</dbReference>
<dbReference type="InterPro" id="IPR019861">
    <property type="entry name" value="PorP/SprF_Bacteroidetes"/>
</dbReference>
<accession>A0A364XWI9</accession>
<dbReference type="OrthoDB" id="1186563at2"/>
<evidence type="ECO:0000256" key="1">
    <source>
        <dbReference type="SAM" id="SignalP"/>
    </source>
</evidence>
<name>A0A364XWI9_9BACT</name>
<organism evidence="2 3">
    <name type="scientific">Pseudochryseolinea flava</name>
    <dbReference type="NCBI Taxonomy" id="2059302"/>
    <lineage>
        <taxon>Bacteria</taxon>
        <taxon>Pseudomonadati</taxon>
        <taxon>Bacteroidota</taxon>
        <taxon>Cytophagia</taxon>
        <taxon>Cytophagales</taxon>
        <taxon>Fulvivirgaceae</taxon>
        <taxon>Pseudochryseolinea</taxon>
    </lineage>
</organism>
<dbReference type="Pfam" id="PF11751">
    <property type="entry name" value="PorP_SprF"/>
    <property type="match status" value="1"/>
</dbReference>
<comment type="caution">
    <text evidence="2">The sequence shown here is derived from an EMBL/GenBank/DDBJ whole genome shotgun (WGS) entry which is preliminary data.</text>
</comment>
<dbReference type="NCBIfam" id="TIGR03519">
    <property type="entry name" value="T9SS_PorP_fam"/>
    <property type="match status" value="1"/>
</dbReference>
<dbReference type="AlphaFoldDB" id="A0A364XWI9"/>